<reference evidence="16 19" key="2">
    <citation type="submission" date="2019-07" db="EMBL/GenBank/DDBJ databases">
        <title>Whole genome shotgun sequence of Alkalibacterium putridalgicola NBRC 103243.</title>
        <authorList>
            <person name="Hosoyama A."/>
            <person name="Uohara A."/>
            <person name="Ohji S."/>
            <person name="Ichikawa N."/>
        </authorList>
    </citation>
    <scope>NUCLEOTIDE SEQUENCE [LARGE SCALE GENOMIC DNA]</scope>
    <source>
        <strain evidence="16 19">NBRC 103243</strain>
    </source>
</reference>
<feature type="domain" description="Mur ligase N-terminal catalytic" evidence="13">
    <location>
        <begin position="23"/>
        <end position="96"/>
    </location>
</feature>
<evidence type="ECO:0000259" key="14">
    <source>
        <dbReference type="Pfam" id="PF02875"/>
    </source>
</evidence>
<evidence type="ECO:0000256" key="6">
    <source>
        <dbReference type="ARBA" id="ARBA00022741"/>
    </source>
</evidence>
<dbReference type="PANTHER" id="PTHR23135:SF4">
    <property type="entry name" value="UDP-N-ACETYLMURAMOYL-L-ALANYL-D-GLUTAMATE--2,6-DIAMINOPIMELATE LIGASE MURE HOMOLOG, CHLOROPLASTIC"/>
    <property type="match status" value="1"/>
</dbReference>
<comment type="subcellular location">
    <subcellularLocation>
        <location evidence="12">Cytoplasm</location>
    </subcellularLocation>
</comment>
<dbReference type="GO" id="GO:0005737">
    <property type="term" value="C:cytoplasm"/>
    <property type="evidence" value="ECO:0007669"/>
    <property type="project" value="UniProtKB-SubCell"/>
</dbReference>
<name>A0A1H7WZA9_9LACT</name>
<dbReference type="UniPathway" id="UPA00219"/>
<dbReference type="GO" id="GO:0004326">
    <property type="term" value="F:tetrahydrofolylpolyglutamate synthase activity"/>
    <property type="evidence" value="ECO:0007669"/>
    <property type="project" value="InterPro"/>
</dbReference>
<evidence type="ECO:0000313" key="17">
    <source>
        <dbReference type="EMBL" id="SEM26624.1"/>
    </source>
</evidence>
<keyword evidence="5 12" id="KW-0132">Cell division</keyword>
<evidence type="ECO:0000256" key="7">
    <source>
        <dbReference type="ARBA" id="ARBA00022840"/>
    </source>
</evidence>
<keyword evidence="7" id="KW-0067">ATP-binding</keyword>
<dbReference type="InterPro" id="IPR004101">
    <property type="entry name" value="Mur_ligase_C"/>
</dbReference>
<dbReference type="Gene3D" id="3.40.1390.10">
    <property type="entry name" value="MurE/MurF, N-terminal domain"/>
    <property type="match status" value="1"/>
</dbReference>
<dbReference type="RefSeq" id="WP_177165556.1">
    <property type="nucleotide sequence ID" value="NZ_BJUX01000005.1"/>
</dbReference>
<dbReference type="InterPro" id="IPR018109">
    <property type="entry name" value="Folylpolyglutamate_synth_CS"/>
</dbReference>
<accession>A0A1H7WZA9</accession>
<dbReference type="PANTHER" id="PTHR23135">
    <property type="entry name" value="MUR LIGASE FAMILY MEMBER"/>
    <property type="match status" value="1"/>
</dbReference>
<dbReference type="SUPFAM" id="SSF53623">
    <property type="entry name" value="MurD-like peptide ligases, catalytic domain"/>
    <property type="match status" value="1"/>
</dbReference>
<dbReference type="Gene3D" id="3.90.190.20">
    <property type="entry name" value="Mur ligase, C-terminal domain"/>
    <property type="match status" value="1"/>
</dbReference>
<sequence length="483" mass="55029">MEWRRLIRNIPELYVETVSDTIEIKGITDKSSEVQEGYIFVAIQGFKTDGHKFISEAAERGASVVVGQRPIEQETIPYVHVNNTRKILGQLAASFYEYPSEDKLVIGVTGTNGKTTTGLFLRHLLRKEGYSVSFFGTVFNEVNNERSKSNLTTPNSLMIQKALAESEDQVAVIEVSSQGLEQFRMEGMTFDYALFTNLQHDHLDYHNSMDEYFLAKKKLFDLLKSSGKAVINEESKWGKKLTNLLVDEEKTVITVGEDDQFTRYRLENSSRGICVIGDRTYEISLPLPGKYNLANLSLALTVLSDLQHDLTNVSELMKDMDVIPGRFEVYELSDRVSGIVDYAHTAEALQALLPTIRELYSDYRLVHLFGFRGNRDISKREKMLEVSKQYSDEIVLTLDDLNGVSVEEMEKEYNRFRERDITDKVSVILDRTLAVSQLVEEATEPTLIVLSGKGHEDYQQDFQLSAKSDKETFLLFTDHKRLS</sequence>
<evidence type="ECO:0000256" key="3">
    <source>
        <dbReference type="ARBA" id="ARBA00022490"/>
    </source>
</evidence>
<feature type="domain" description="Mur ligase C-terminal" evidence="14">
    <location>
        <begin position="325"/>
        <end position="454"/>
    </location>
</feature>
<evidence type="ECO:0000256" key="10">
    <source>
        <dbReference type="ARBA" id="ARBA00023306"/>
    </source>
</evidence>
<dbReference type="InterPro" id="IPR036615">
    <property type="entry name" value="Mur_ligase_C_dom_sf"/>
</dbReference>
<dbReference type="STRING" id="426703.SAMN04488100_1428"/>
<evidence type="ECO:0000256" key="11">
    <source>
        <dbReference type="ARBA" id="ARBA00023316"/>
    </source>
</evidence>
<keyword evidence="3" id="KW-0963">Cytoplasm</keyword>
<keyword evidence="10 12" id="KW-0131">Cell cycle</keyword>
<evidence type="ECO:0000259" key="15">
    <source>
        <dbReference type="Pfam" id="PF08245"/>
    </source>
</evidence>
<dbReference type="Pfam" id="PF02875">
    <property type="entry name" value="Mur_ligase_C"/>
    <property type="match status" value="1"/>
</dbReference>
<dbReference type="EMBL" id="FOBL01000042">
    <property type="protein sequence ID" value="SEM26624.1"/>
    <property type="molecule type" value="Genomic_DNA"/>
</dbReference>
<gene>
    <name evidence="16" type="primary">murE</name>
    <name evidence="16" type="ORF">APU01nite_07340</name>
    <name evidence="17" type="ORF">SAMN04488100_1428</name>
</gene>
<dbReference type="InterPro" id="IPR036565">
    <property type="entry name" value="Mur-like_cat_sf"/>
</dbReference>
<dbReference type="Proteomes" id="UP000321425">
    <property type="component" value="Unassembled WGS sequence"/>
</dbReference>
<evidence type="ECO:0000256" key="9">
    <source>
        <dbReference type="ARBA" id="ARBA00022984"/>
    </source>
</evidence>
<dbReference type="GO" id="GO:0005524">
    <property type="term" value="F:ATP binding"/>
    <property type="evidence" value="ECO:0007669"/>
    <property type="project" value="UniProtKB-KW"/>
</dbReference>
<dbReference type="GO" id="GO:0071555">
    <property type="term" value="P:cell wall organization"/>
    <property type="evidence" value="ECO:0007669"/>
    <property type="project" value="UniProtKB-KW"/>
</dbReference>
<keyword evidence="6" id="KW-0547">Nucleotide-binding</keyword>
<dbReference type="InterPro" id="IPR013221">
    <property type="entry name" value="Mur_ligase_cen"/>
</dbReference>
<dbReference type="NCBIfam" id="TIGR01085">
    <property type="entry name" value="murE"/>
    <property type="match status" value="1"/>
</dbReference>
<evidence type="ECO:0000256" key="2">
    <source>
        <dbReference type="ARBA" id="ARBA00005898"/>
    </source>
</evidence>
<dbReference type="InterPro" id="IPR035911">
    <property type="entry name" value="MurE/MurF_N"/>
</dbReference>
<evidence type="ECO:0000313" key="18">
    <source>
        <dbReference type="Proteomes" id="UP000198548"/>
    </source>
</evidence>
<dbReference type="SUPFAM" id="SSF53244">
    <property type="entry name" value="MurD-like peptide ligases, peptide-binding domain"/>
    <property type="match status" value="1"/>
</dbReference>
<dbReference type="SUPFAM" id="SSF63418">
    <property type="entry name" value="MurE/MurF N-terminal domain"/>
    <property type="match status" value="1"/>
</dbReference>
<keyword evidence="9 12" id="KW-0573">Peptidoglycan synthesis</keyword>
<evidence type="ECO:0000313" key="19">
    <source>
        <dbReference type="Proteomes" id="UP000321425"/>
    </source>
</evidence>
<evidence type="ECO:0000313" key="16">
    <source>
        <dbReference type="EMBL" id="GEK88695.1"/>
    </source>
</evidence>
<feature type="domain" description="Mur ligase central" evidence="15">
    <location>
        <begin position="108"/>
        <end position="302"/>
    </location>
</feature>
<dbReference type="Pfam" id="PF01225">
    <property type="entry name" value="Mur_ligase"/>
    <property type="match status" value="1"/>
</dbReference>
<organism evidence="17 18">
    <name type="scientific">Alkalibacterium putridalgicola</name>
    <dbReference type="NCBI Taxonomy" id="426703"/>
    <lineage>
        <taxon>Bacteria</taxon>
        <taxon>Bacillati</taxon>
        <taxon>Bacillota</taxon>
        <taxon>Bacilli</taxon>
        <taxon>Lactobacillales</taxon>
        <taxon>Carnobacteriaceae</taxon>
        <taxon>Alkalibacterium</taxon>
    </lineage>
</organism>
<dbReference type="GO" id="GO:0009252">
    <property type="term" value="P:peptidoglycan biosynthetic process"/>
    <property type="evidence" value="ECO:0007669"/>
    <property type="project" value="UniProtKB-UniPathway"/>
</dbReference>
<dbReference type="InterPro" id="IPR000713">
    <property type="entry name" value="Mur_ligase_N"/>
</dbReference>
<dbReference type="Pfam" id="PF08245">
    <property type="entry name" value="Mur_ligase_M"/>
    <property type="match status" value="1"/>
</dbReference>
<evidence type="ECO:0000256" key="1">
    <source>
        <dbReference type="ARBA" id="ARBA00004752"/>
    </source>
</evidence>
<evidence type="ECO:0000256" key="4">
    <source>
        <dbReference type="ARBA" id="ARBA00022598"/>
    </source>
</evidence>
<evidence type="ECO:0000256" key="8">
    <source>
        <dbReference type="ARBA" id="ARBA00022960"/>
    </source>
</evidence>
<dbReference type="GO" id="GO:0008360">
    <property type="term" value="P:regulation of cell shape"/>
    <property type="evidence" value="ECO:0007669"/>
    <property type="project" value="UniProtKB-KW"/>
</dbReference>
<dbReference type="InterPro" id="IPR005761">
    <property type="entry name" value="UDP-N-AcMur-Glu-dNH2Pim_ligase"/>
</dbReference>
<dbReference type="NCBIfam" id="NF001126">
    <property type="entry name" value="PRK00139.1-4"/>
    <property type="match status" value="1"/>
</dbReference>
<dbReference type="Gene3D" id="3.40.1190.10">
    <property type="entry name" value="Mur-like, catalytic domain"/>
    <property type="match status" value="1"/>
</dbReference>
<comment type="similarity">
    <text evidence="2">Belongs to the MurCDEF family. MurE subfamily.</text>
</comment>
<keyword evidence="8 12" id="KW-0133">Cell shape</keyword>
<proteinExistence type="inferred from homology"/>
<dbReference type="AlphaFoldDB" id="A0A1H7WZA9"/>
<evidence type="ECO:0000259" key="13">
    <source>
        <dbReference type="Pfam" id="PF01225"/>
    </source>
</evidence>
<keyword evidence="11 12" id="KW-0961">Cell wall biogenesis/degradation</keyword>
<dbReference type="EMBL" id="BJUX01000005">
    <property type="protein sequence ID" value="GEK88695.1"/>
    <property type="molecule type" value="Genomic_DNA"/>
</dbReference>
<comment type="pathway">
    <text evidence="1 12">Cell wall biogenesis; peptidoglycan biosynthesis.</text>
</comment>
<protein>
    <submittedName>
        <fullName evidence="16">UDP-N-acetylmuramoyl-L-alanyl-D-glutamate--2, 6-diaminopimelate ligase</fullName>
    </submittedName>
    <submittedName>
        <fullName evidence="17">UDP-N-acetylmuramoylalanyl-D-glutamate--2,6-diaminopimelate ligase</fullName>
    </submittedName>
</protein>
<dbReference type="PROSITE" id="PS01011">
    <property type="entry name" value="FOLYLPOLYGLU_SYNT_1"/>
    <property type="match status" value="1"/>
</dbReference>
<dbReference type="GO" id="GO:0051301">
    <property type="term" value="P:cell division"/>
    <property type="evidence" value="ECO:0007669"/>
    <property type="project" value="UniProtKB-KW"/>
</dbReference>
<dbReference type="Proteomes" id="UP000198548">
    <property type="component" value="Unassembled WGS sequence"/>
</dbReference>
<keyword evidence="4 17" id="KW-0436">Ligase</keyword>
<reference evidence="17 18" key="1">
    <citation type="submission" date="2016-10" db="EMBL/GenBank/DDBJ databases">
        <authorList>
            <person name="de Groot N.N."/>
        </authorList>
    </citation>
    <scope>NUCLEOTIDE SEQUENCE [LARGE SCALE GENOMIC DNA]</scope>
    <source>
        <strain evidence="17 18">DSM 19182</strain>
    </source>
</reference>
<evidence type="ECO:0000256" key="12">
    <source>
        <dbReference type="RuleBase" id="RU004135"/>
    </source>
</evidence>
<keyword evidence="19" id="KW-1185">Reference proteome</keyword>
<evidence type="ECO:0000256" key="5">
    <source>
        <dbReference type="ARBA" id="ARBA00022618"/>
    </source>
</evidence>